<dbReference type="GO" id="GO:1904983">
    <property type="term" value="P:glycine import into mitochondrion"/>
    <property type="evidence" value="ECO:0007669"/>
    <property type="project" value="UniProtKB-UniRule"/>
</dbReference>
<dbReference type="STRING" id="1399860.A0A2C5XVR1"/>
<comment type="catalytic activity">
    <reaction evidence="9 10">
        <text>glycine(in) = glycine(out)</text>
        <dbReference type="Rhea" id="RHEA:70715"/>
        <dbReference type="ChEBI" id="CHEBI:57305"/>
    </reaction>
</comment>
<dbReference type="PANTHER" id="PTHR46181:SF3">
    <property type="entry name" value="MITOCHONDRIAL GLYCINE TRANSPORTER"/>
    <property type="match status" value="1"/>
</dbReference>
<evidence type="ECO:0000256" key="10">
    <source>
        <dbReference type="HAMAP-Rule" id="MF_03064"/>
    </source>
</evidence>
<feature type="compositionally biased region" description="Polar residues" evidence="12">
    <location>
        <begin position="23"/>
        <end position="33"/>
    </location>
</feature>
<evidence type="ECO:0000256" key="3">
    <source>
        <dbReference type="ARBA" id="ARBA00022692"/>
    </source>
</evidence>
<keyword evidence="3 10" id="KW-0812">Transmembrane</keyword>
<dbReference type="HAMAP" id="MF_03064">
    <property type="entry name" value="SLC25A38"/>
    <property type="match status" value="1"/>
</dbReference>
<comment type="similarity">
    <text evidence="10">Belongs to the mitochondrial carrier (TC 2.A.29) family. SLC25A38 subfamily.</text>
</comment>
<feature type="region of interest" description="Disordered" evidence="12">
    <location>
        <begin position="1"/>
        <end position="33"/>
    </location>
</feature>
<organism evidence="13 14">
    <name type="scientific">Ophiocordyceps australis</name>
    <dbReference type="NCBI Taxonomy" id="1399860"/>
    <lineage>
        <taxon>Eukaryota</taxon>
        <taxon>Fungi</taxon>
        <taxon>Dikarya</taxon>
        <taxon>Ascomycota</taxon>
        <taxon>Pezizomycotina</taxon>
        <taxon>Sordariomycetes</taxon>
        <taxon>Hypocreomycetidae</taxon>
        <taxon>Hypocreales</taxon>
        <taxon>Ophiocordycipitaceae</taxon>
        <taxon>Ophiocordyceps</taxon>
    </lineage>
</organism>
<evidence type="ECO:0000256" key="5">
    <source>
        <dbReference type="ARBA" id="ARBA00022792"/>
    </source>
</evidence>
<keyword evidence="7 10" id="KW-0496">Mitochondrion</keyword>
<dbReference type="Gene3D" id="1.50.40.10">
    <property type="entry name" value="Mitochondrial carrier domain"/>
    <property type="match status" value="1"/>
</dbReference>
<evidence type="ECO:0000256" key="4">
    <source>
        <dbReference type="ARBA" id="ARBA00022737"/>
    </source>
</evidence>
<evidence type="ECO:0000256" key="11">
    <source>
        <dbReference type="PROSITE-ProRule" id="PRU00282"/>
    </source>
</evidence>
<gene>
    <name evidence="13" type="ORF">CDD81_4802</name>
</gene>
<keyword evidence="4 10" id="KW-0677">Repeat</keyword>
<accession>A0A2C5XVR1</accession>
<sequence length="368" mass="39338">MPFAGSLSRGQDPNGVSAHSRESSPSPASTTHSGMSSLLYGASYSVLASGRSQDKLCSLLVITVAFVVARHFVSGLGSGVASAIILQPLDLLKTRVQQSASSSLGDSLRKVRQSHHVVRALWRGTIPSALRTGFGSALYLTSLNAIRQHLHQTGLDGWSSHTQNRTGSSVLPSLNSSANLLSGAAARTFAGFVLMPLTVIKVRFESSLYSYSSMWAAAADIRRSTGFAGFFAGFGVTAMRDAPYAGTYVLSYEMLKTRLGTWASSAPADLNGQQGMQAPMASLVNFSSAVLAGAVCSALSNPFDAIKTRIQLRPQQYQNMWHASYKMATEDGIRSLWDGLALRMSRKALSSALAWTVYEELIRRSSPA</sequence>
<dbReference type="InterPro" id="IPR023395">
    <property type="entry name" value="MCP_dom_sf"/>
</dbReference>
<proteinExistence type="inferred from homology"/>
<keyword evidence="14" id="KW-1185">Reference proteome</keyword>
<dbReference type="GO" id="GO:0005743">
    <property type="term" value="C:mitochondrial inner membrane"/>
    <property type="evidence" value="ECO:0007669"/>
    <property type="project" value="UniProtKB-SubCell"/>
</dbReference>
<feature type="repeat" description="Solcar" evidence="11">
    <location>
        <begin position="174"/>
        <end position="258"/>
    </location>
</feature>
<keyword evidence="8 10" id="KW-0472">Membrane</keyword>
<evidence type="ECO:0000256" key="8">
    <source>
        <dbReference type="ARBA" id="ARBA00023136"/>
    </source>
</evidence>
<name>A0A2C5XVR1_9HYPO</name>
<keyword evidence="6 10" id="KW-1133">Transmembrane helix</keyword>
<protein>
    <recommendedName>
        <fullName evidence="10">Mitochondrial glycine transporter</fullName>
    </recommendedName>
    <alternativeName>
        <fullName evidence="10">Solute carrier family 25 member 38 homolog</fullName>
    </alternativeName>
</protein>
<dbReference type="GO" id="GO:0015187">
    <property type="term" value="F:glycine transmembrane transporter activity"/>
    <property type="evidence" value="ECO:0007669"/>
    <property type="project" value="UniProtKB-UniRule"/>
</dbReference>
<dbReference type="Proteomes" id="UP000226192">
    <property type="component" value="Unassembled WGS sequence"/>
</dbReference>
<evidence type="ECO:0000256" key="12">
    <source>
        <dbReference type="SAM" id="MobiDB-lite"/>
    </source>
</evidence>
<reference evidence="13 14" key="1">
    <citation type="submission" date="2017-06" db="EMBL/GenBank/DDBJ databases">
        <title>Ant-infecting Ophiocordyceps genomes reveal a high diversity of potential behavioral manipulation genes and a possible major role for enterotoxins.</title>
        <authorList>
            <person name="De Bekker C."/>
            <person name="Evans H.C."/>
            <person name="Brachmann A."/>
            <person name="Hughes D.P."/>
        </authorList>
    </citation>
    <scope>NUCLEOTIDE SEQUENCE [LARGE SCALE GENOMIC DNA]</scope>
    <source>
        <strain evidence="13 14">Map64</strain>
    </source>
</reference>
<keyword evidence="2 10" id="KW-0813">Transport</keyword>
<evidence type="ECO:0000256" key="2">
    <source>
        <dbReference type="ARBA" id="ARBA00022448"/>
    </source>
</evidence>
<dbReference type="PROSITE" id="PS50920">
    <property type="entry name" value="SOLCAR"/>
    <property type="match status" value="3"/>
</dbReference>
<dbReference type="InterPro" id="IPR030847">
    <property type="entry name" value="Hem25/SLC25A38"/>
</dbReference>
<comment type="function">
    <text evidence="10">Mitochondrial glycine transporter that imports glycine into the mitochondrial matrix. Plays an important role in providing glycine for the first enzymatic step in heme biosynthesis, the condensation of glycine with succinyl-CoA to produce 5-aminolevulinate (ALA) in the miochondrial matrix.</text>
</comment>
<evidence type="ECO:0000313" key="14">
    <source>
        <dbReference type="Proteomes" id="UP000226192"/>
    </source>
</evidence>
<feature type="repeat" description="Solcar" evidence="11">
    <location>
        <begin position="280"/>
        <end position="364"/>
    </location>
</feature>
<comment type="subcellular location">
    <subcellularLocation>
        <location evidence="1">Membrane</location>
        <topology evidence="1">Multi-pass membrane protein</topology>
    </subcellularLocation>
    <subcellularLocation>
        <location evidence="10">Mitochondrion inner membrane</location>
        <topology evidence="10">Multi-pass membrane protein</topology>
    </subcellularLocation>
</comment>
<evidence type="ECO:0000256" key="7">
    <source>
        <dbReference type="ARBA" id="ARBA00023128"/>
    </source>
</evidence>
<dbReference type="PANTHER" id="PTHR46181">
    <property type="entry name" value="MITOCHONDRIAL GLYCINE TRANSPORTER"/>
    <property type="match status" value="1"/>
</dbReference>
<evidence type="ECO:0000313" key="13">
    <source>
        <dbReference type="EMBL" id="PHH58711.1"/>
    </source>
</evidence>
<comment type="caution">
    <text evidence="13">The sequence shown here is derived from an EMBL/GenBank/DDBJ whole genome shotgun (WGS) entry which is preliminary data.</text>
</comment>
<dbReference type="OrthoDB" id="1924968at2759"/>
<dbReference type="SUPFAM" id="SSF103506">
    <property type="entry name" value="Mitochondrial carrier"/>
    <property type="match status" value="1"/>
</dbReference>
<dbReference type="InterPro" id="IPR018108">
    <property type="entry name" value="MCP_transmembrane"/>
</dbReference>
<dbReference type="EMBL" id="NJET01000331">
    <property type="protein sequence ID" value="PHH58711.1"/>
    <property type="molecule type" value="Genomic_DNA"/>
</dbReference>
<feature type="repeat" description="Solcar" evidence="11">
    <location>
        <begin position="69"/>
        <end position="149"/>
    </location>
</feature>
<evidence type="ECO:0000256" key="6">
    <source>
        <dbReference type="ARBA" id="ARBA00022989"/>
    </source>
</evidence>
<evidence type="ECO:0000256" key="1">
    <source>
        <dbReference type="ARBA" id="ARBA00004141"/>
    </source>
</evidence>
<dbReference type="Pfam" id="PF00153">
    <property type="entry name" value="Mito_carr"/>
    <property type="match status" value="3"/>
</dbReference>
<keyword evidence="5 10" id="KW-0999">Mitochondrion inner membrane</keyword>
<evidence type="ECO:0000256" key="9">
    <source>
        <dbReference type="ARBA" id="ARBA00034060"/>
    </source>
</evidence>
<dbReference type="AlphaFoldDB" id="A0A2C5XVR1"/>